<dbReference type="AlphaFoldDB" id="A0A1I8B5Z9"/>
<protein>
    <submittedName>
        <fullName evidence="2">AraC family transcriptional regulator</fullName>
    </submittedName>
</protein>
<dbReference type="WBParaSite" id="MhA1_Contig1410.frz3.gene9">
    <property type="protein sequence ID" value="MhA1_Contig1410.frz3.gene9"/>
    <property type="gene ID" value="MhA1_Contig1410.frz3.gene9"/>
</dbReference>
<organism evidence="1 2">
    <name type="scientific">Meloidogyne hapla</name>
    <name type="common">Root-knot nematode worm</name>
    <dbReference type="NCBI Taxonomy" id="6305"/>
    <lineage>
        <taxon>Eukaryota</taxon>
        <taxon>Metazoa</taxon>
        <taxon>Ecdysozoa</taxon>
        <taxon>Nematoda</taxon>
        <taxon>Chromadorea</taxon>
        <taxon>Rhabditida</taxon>
        <taxon>Tylenchina</taxon>
        <taxon>Tylenchomorpha</taxon>
        <taxon>Tylenchoidea</taxon>
        <taxon>Meloidogynidae</taxon>
        <taxon>Meloidogyninae</taxon>
        <taxon>Meloidogyne</taxon>
    </lineage>
</organism>
<keyword evidence="1" id="KW-1185">Reference proteome</keyword>
<dbReference type="Proteomes" id="UP000095281">
    <property type="component" value="Unplaced"/>
</dbReference>
<evidence type="ECO:0000313" key="1">
    <source>
        <dbReference type="Proteomes" id="UP000095281"/>
    </source>
</evidence>
<accession>A0A1I8B5Z9</accession>
<sequence>MQVFEDNIKQFPLTMEIEKSLRQFESALHAVSVIEGITSDLIGSSETKMTLLTNDQFKRTEKGMIVLTCSMVCQQCPQFSSIPSANRLKFLHWFYNQFALIYRSEMTVKKFTDPESSYAVIIPGGYVDFNNLEYIIDIENLEQRKQ</sequence>
<proteinExistence type="predicted"/>
<evidence type="ECO:0000313" key="2">
    <source>
        <dbReference type="WBParaSite" id="MhA1_Contig1410.frz3.gene9"/>
    </source>
</evidence>
<name>A0A1I8B5Z9_MELHA</name>
<reference evidence="2" key="1">
    <citation type="submission" date="2016-11" db="UniProtKB">
        <authorList>
            <consortium name="WormBaseParasite"/>
        </authorList>
    </citation>
    <scope>IDENTIFICATION</scope>
</reference>